<dbReference type="InterPro" id="IPR034164">
    <property type="entry name" value="Pepsin-like_dom"/>
</dbReference>
<keyword evidence="2" id="KW-1133">Transmembrane helix</keyword>
<keyword evidence="2" id="KW-0812">Transmembrane</keyword>
<feature type="chain" id="PRO_5040443448" description="Peptidase A1 domain-containing protein" evidence="3">
    <location>
        <begin position="21"/>
        <end position="547"/>
    </location>
</feature>
<dbReference type="InterPro" id="IPR021109">
    <property type="entry name" value="Peptidase_aspartic_dom_sf"/>
</dbReference>
<dbReference type="Pfam" id="PF00026">
    <property type="entry name" value="Asp"/>
    <property type="match status" value="1"/>
</dbReference>
<name>A0A9P5HHE7_9HYPO</name>
<dbReference type="OrthoDB" id="4074350at2759"/>
<evidence type="ECO:0000259" key="4">
    <source>
        <dbReference type="PROSITE" id="PS51767"/>
    </source>
</evidence>
<evidence type="ECO:0000313" key="5">
    <source>
        <dbReference type="EMBL" id="KAF7554940.1"/>
    </source>
</evidence>
<dbReference type="InterPro" id="IPR001461">
    <property type="entry name" value="Aspartic_peptidase_A1"/>
</dbReference>
<dbReference type="InterPro" id="IPR033121">
    <property type="entry name" value="PEPTIDASE_A1"/>
</dbReference>
<evidence type="ECO:0000256" key="1">
    <source>
        <dbReference type="ARBA" id="ARBA00007447"/>
    </source>
</evidence>
<dbReference type="CDD" id="cd12087">
    <property type="entry name" value="TM_EGFR-like"/>
    <property type="match status" value="1"/>
</dbReference>
<keyword evidence="3" id="KW-0732">Signal</keyword>
<organism evidence="5 6">
    <name type="scientific">Cylindrodendrum hubeiense</name>
    <dbReference type="NCBI Taxonomy" id="595255"/>
    <lineage>
        <taxon>Eukaryota</taxon>
        <taxon>Fungi</taxon>
        <taxon>Dikarya</taxon>
        <taxon>Ascomycota</taxon>
        <taxon>Pezizomycotina</taxon>
        <taxon>Sordariomycetes</taxon>
        <taxon>Hypocreomycetidae</taxon>
        <taxon>Hypocreales</taxon>
        <taxon>Nectriaceae</taxon>
        <taxon>Cylindrodendrum</taxon>
    </lineage>
</organism>
<evidence type="ECO:0000256" key="3">
    <source>
        <dbReference type="SAM" id="SignalP"/>
    </source>
</evidence>
<feature type="domain" description="Peptidase A1" evidence="4">
    <location>
        <begin position="41"/>
        <end position="394"/>
    </location>
</feature>
<protein>
    <recommendedName>
        <fullName evidence="4">Peptidase A1 domain-containing protein</fullName>
    </recommendedName>
</protein>
<feature type="signal peptide" evidence="3">
    <location>
        <begin position="1"/>
        <end position="20"/>
    </location>
</feature>
<proteinExistence type="inferred from homology"/>
<dbReference type="EMBL" id="JAANBB010000026">
    <property type="protein sequence ID" value="KAF7554940.1"/>
    <property type="molecule type" value="Genomic_DNA"/>
</dbReference>
<keyword evidence="2" id="KW-0472">Membrane</keyword>
<dbReference type="Gene3D" id="2.40.70.10">
    <property type="entry name" value="Acid Proteases"/>
    <property type="match status" value="2"/>
</dbReference>
<dbReference type="GO" id="GO:0004190">
    <property type="term" value="F:aspartic-type endopeptidase activity"/>
    <property type="evidence" value="ECO:0007669"/>
    <property type="project" value="InterPro"/>
</dbReference>
<accession>A0A9P5HHE7</accession>
<comment type="caution">
    <text evidence="5">The sequence shown here is derived from an EMBL/GenBank/DDBJ whole genome shotgun (WGS) entry which is preliminary data.</text>
</comment>
<dbReference type="CDD" id="cd05471">
    <property type="entry name" value="pepsin_like"/>
    <property type="match status" value="1"/>
</dbReference>
<dbReference type="GO" id="GO:0006508">
    <property type="term" value="P:proteolysis"/>
    <property type="evidence" value="ECO:0007669"/>
    <property type="project" value="InterPro"/>
</dbReference>
<dbReference type="PRINTS" id="PR00792">
    <property type="entry name" value="PEPSIN"/>
</dbReference>
<dbReference type="SUPFAM" id="SSF50630">
    <property type="entry name" value="Acid proteases"/>
    <property type="match status" value="1"/>
</dbReference>
<dbReference type="AlphaFoldDB" id="A0A9P5HHE7"/>
<feature type="transmembrane region" description="Helical" evidence="2">
    <location>
        <begin position="444"/>
        <end position="466"/>
    </location>
</feature>
<dbReference type="PANTHER" id="PTHR47966">
    <property type="entry name" value="BETA-SITE APP-CLEAVING ENZYME, ISOFORM A-RELATED"/>
    <property type="match status" value="1"/>
</dbReference>
<sequence>MHSASILLVAVISWLPSSLAFGDYGGIDKALAREGNDGPWSSFNLRVGTPKQDVRVLVSTASPETLIVLEEYGCTTVAFSDVPSDCAVSRGNLFTLNESTTWLDAGTFAINGDGVGLEANLGYEQRAQFGLETLGVGLVEGSTGPTLENQTVAGIASASPFYLGIFGLNTQPVNFSTLGNYSAPSFVTTLKDEDIIPSLSWSYTAGAKYRLKQVYGQLIFSGYDTSRFTENSVSFSMADDVTRDLVVALQSISYSGSDKSTLLSSPINIFIDSTDPNLWLPDDVCDAFESAFGLTMDNTTGLYLVNDTHHSTLVATDAEVSFQLSDVLEGGDSVTIVLPYDAFALQAEYPLVKNTSYYFPLKRAANETQYTLGRVFLQEAYLSADYERQVFNVSQCTWVEGADEEIVTITSINSTSTSSSSFPSSTTTESTLATSKASSISSGIIAGAVIGCLALLGFVVAGIFFLRRQRKAAKASASETVDTTPRSPESGLEHVDIAMDQERKLAGFMGELEGDDHLVHQLHEEPTTPAFEPQLFELPGSLGITVG</sequence>
<evidence type="ECO:0000313" key="6">
    <source>
        <dbReference type="Proteomes" id="UP000722485"/>
    </source>
</evidence>
<dbReference type="GO" id="GO:0000324">
    <property type="term" value="C:fungal-type vacuole"/>
    <property type="evidence" value="ECO:0007669"/>
    <property type="project" value="TreeGrafter"/>
</dbReference>
<keyword evidence="6" id="KW-1185">Reference proteome</keyword>
<gene>
    <name evidence="5" type="ORF">G7Z17_g2546</name>
</gene>
<dbReference type="PROSITE" id="PS51767">
    <property type="entry name" value="PEPTIDASE_A1"/>
    <property type="match status" value="1"/>
</dbReference>
<reference evidence="5" key="1">
    <citation type="submission" date="2020-03" db="EMBL/GenBank/DDBJ databases">
        <title>Draft Genome Sequence of Cylindrodendrum hubeiense.</title>
        <authorList>
            <person name="Buettner E."/>
            <person name="Kellner H."/>
        </authorList>
    </citation>
    <scope>NUCLEOTIDE SEQUENCE</scope>
    <source>
        <strain evidence="5">IHI 201604</strain>
    </source>
</reference>
<dbReference type="PANTHER" id="PTHR47966:SF51">
    <property type="entry name" value="BETA-SITE APP-CLEAVING ENZYME, ISOFORM A-RELATED"/>
    <property type="match status" value="1"/>
</dbReference>
<comment type="similarity">
    <text evidence="1">Belongs to the peptidase A1 family.</text>
</comment>
<evidence type="ECO:0000256" key="2">
    <source>
        <dbReference type="SAM" id="Phobius"/>
    </source>
</evidence>
<dbReference type="Proteomes" id="UP000722485">
    <property type="component" value="Unassembled WGS sequence"/>
</dbReference>